<evidence type="ECO:0000259" key="8">
    <source>
        <dbReference type="SMART" id="SM01156"/>
    </source>
</evidence>
<evidence type="ECO:0000313" key="9">
    <source>
        <dbReference type="EMBL" id="CAE6439824.1"/>
    </source>
</evidence>
<name>A0A8H2Y157_9AGAM</name>
<dbReference type="SUPFAM" id="SSF48371">
    <property type="entry name" value="ARM repeat"/>
    <property type="match status" value="1"/>
</dbReference>
<proteinExistence type="predicted"/>
<dbReference type="GO" id="GO:0007034">
    <property type="term" value="P:vacuolar transport"/>
    <property type="evidence" value="ECO:0007669"/>
    <property type="project" value="InterPro"/>
</dbReference>
<comment type="subcellular location">
    <subcellularLocation>
        <location evidence="1">Nucleus</location>
    </subcellularLocation>
</comment>
<dbReference type="FunFam" id="1.25.10.10:FF:001136">
    <property type="entry name" value="Beta-catenin-like protein 1"/>
    <property type="match status" value="1"/>
</dbReference>
<feature type="compositionally biased region" description="Low complexity" evidence="7">
    <location>
        <begin position="256"/>
        <end position="267"/>
    </location>
</feature>
<feature type="coiled-coil region" evidence="6">
    <location>
        <begin position="19"/>
        <end position="46"/>
    </location>
</feature>
<dbReference type="Gene3D" id="1.25.10.10">
    <property type="entry name" value="Leucine-rich Repeat Variant"/>
    <property type="match status" value="1"/>
</dbReference>
<evidence type="ECO:0000256" key="4">
    <source>
        <dbReference type="ARBA" id="ARBA00023054"/>
    </source>
</evidence>
<evidence type="ECO:0000256" key="1">
    <source>
        <dbReference type="ARBA" id="ARBA00004123"/>
    </source>
</evidence>
<dbReference type="InterPro" id="IPR016024">
    <property type="entry name" value="ARM-type_fold"/>
</dbReference>
<evidence type="ECO:0000256" key="3">
    <source>
        <dbReference type="ARBA" id="ARBA00022737"/>
    </source>
</evidence>
<dbReference type="EMBL" id="CAJMWY010000579">
    <property type="protein sequence ID" value="CAE6439824.1"/>
    <property type="molecule type" value="Genomic_DNA"/>
</dbReference>
<evidence type="ECO:0000313" key="10">
    <source>
        <dbReference type="Proteomes" id="UP000663861"/>
    </source>
</evidence>
<dbReference type="PANTHER" id="PTHR14978">
    <property type="entry name" value="BETA-CATENIN-LIKE PROTEIN 1 NUCLEAR ASSOCIATED PROTEIN"/>
    <property type="match status" value="1"/>
</dbReference>
<dbReference type="Pfam" id="PF03357">
    <property type="entry name" value="Snf7"/>
    <property type="match status" value="1"/>
</dbReference>
<protein>
    <recommendedName>
        <fullName evidence="8">Beta-catenin-like protein 1 N-terminal domain-containing protein</fullName>
    </recommendedName>
</protein>
<feature type="domain" description="Beta-catenin-like protein 1 N-terminal" evidence="8">
    <location>
        <begin position="311"/>
        <end position="424"/>
    </location>
</feature>
<comment type="caution">
    <text evidence="9">The sequence shown here is derived from an EMBL/GenBank/DDBJ whole genome shotgun (WGS) entry which is preliminary data.</text>
</comment>
<feature type="compositionally biased region" description="Acidic residues" evidence="7">
    <location>
        <begin position="192"/>
        <end position="203"/>
    </location>
</feature>
<dbReference type="InterPro" id="IPR005024">
    <property type="entry name" value="Snf7_fam"/>
</dbReference>
<dbReference type="Pfam" id="PF08216">
    <property type="entry name" value="CTNNBL"/>
    <property type="match status" value="1"/>
</dbReference>
<keyword evidence="5" id="KW-0539">Nucleus</keyword>
<keyword evidence="4 6" id="KW-0175">Coiled coil</keyword>
<feature type="region of interest" description="Disordered" evidence="7">
    <location>
        <begin position="432"/>
        <end position="452"/>
    </location>
</feature>
<dbReference type="Gene3D" id="6.10.140.1230">
    <property type="match status" value="1"/>
</dbReference>
<dbReference type="InterPro" id="IPR039678">
    <property type="entry name" value="CTNNBL1"/>
</dbReference>
<gene>
    <name evidence="9" type="ORF">RDB_LOCUS38382</name>
</gene>
<dbReference type="InterPro" id="IPR013180">
    <property type="entry name" value="CTNNBL1_N"/>
</dbReference>
<evidence type="ECO:0000256" key="5">
    <source>
        <dbReference type="ARBA" id="ARBA00023242"/>
    </source>
</evidence>
<evidence type="ECO:0000256" key="2">
    <source>
        <dbReference type="ARBA" id="ARBA00022553"/>
    </source>
</evidence>
<dbReference type="GO" id="GO:0010467">
    <property type="term" value="P:gene expression"/>
    <property type="evidence" value="ECO:0007669"/>
    <property type="project" value="UniProtKB-ARBA"/>
</dbReference>
<dbReference type="Proteomes" id="UP000663861">
    <property type="component" value="Unassembled WGS sequence"/>
</dbReference>
<dbReference type="GO" id="GO:0005681">
    <property type="term" value="C:spliceosomal complex"/>
    <property type="evidence" value="ECO:0007669"/>
    <property type="project" value="TreeGrafter"/>
</dbReference>
<sequence>MSMKSINRFLYGPTPEEKVRNWQQKLRAEQRQLDKEIRQLDTATAKARTTLKQLATKGDVKSARILAKEVVRSNKQKDRLHVSKARLGSIGVQLQHQMAMVKVTGSLQKSTEIMKLSNSLVKLPQISAAMREMSMEMTKAGIMEEMLDETLEGLDEDEELEEEADEEVEKVLFELTDGKLGQAGKVGGELPSTEDAEEEDEQDREMEPYFNCPIAQIMDVDELFKGSKVTLSGNKRKMAANPTPDMLKRMKINAEATSTGGASSGASKPVSRPVTVRDEEEEEAAQNFAPGGDADYFAEEDDEGRFFGGGLTDEQKKILNIFDRAGGEGAQDEEASELNAVGVRRLLSKLEKAVAKNQDQRSKYPNAPEKFIDSEADLDAAIKALLPLAQAPTIAYPELIKSGATALLVGLLSHENMDIVIDVVEVIHEFTDEDVGGEDEDEEEDEEGQVTKKSEEALNNLIDALVTSQTLELLVQNLSRMDEKEETDRQGVFHTLGIFENVLASRPTLAETLVSTTTIIQWLLNRIIQKEHDDNRGYAAEVLSILVQSSRNNRLILAKADGVDTILRALSAFRKRDPTGADETEFMENVFDALCSSLAEPEIRELFQQAEGVDLMVLIMKENMSSKSRAIKVLDYALSGPLGAVNCATFVEAMGLKPLFSAFMGKNSKKNKSGTAMPASEDIGHILGVIASLFANLDSDSPPRIRVLAKFVEAEYEKVDRLVELREQAESRLKITDREINAEKKELLAEGEDVSEMEDIFLLRRLDGGLFTLQVIDVLLAWITMEDDGIKQHIEMLFGRRAKTLKDIEKVLKGYLENIGEVGAEDETPEAITSIAQRNILTGLIGFIEGC</sequence>
<evidence type="ECO:0000256" key="7">
    <source>
        <dbReference type="SAM" id="MobiDB-lite"/>
    </source>
</evidence>
<dbReference type="PANTHER" id="PTHR14978:SF0">
    <property type="entry name" value="BETA-CATENIN-LIKE PROTEIN 1"/>
    <property type="match status" value="1"/>
</dbReference>
<organism evidence="9 10">
    <name type="scientific">Rhizoctonia solani</name>
    <dbReference type="NCBI Taxonomy" id="456999"/>
    <lineage>
        <taxon>Eukaryota</taxon>
        <taxon>Fungi</taxon>
        <taxon>Dikarya</taxon>
        <taxon>Basidiomycota</taxon>
        <taxon>Agaricomycotina</taxon>
        <taxon>Agaricomycetes</taxon>
        <taxon>Cantharellales</taxon>
        <taxon>Ceratobasidiaceae</taxon>
        <taxon>Rhizoctonia</taxon>
    </lineage>
</organism>
<feature type="region of interest" description="Disordered" evidence="7">
    <location>
        <begin position="182"/>
        <end position="203"/>
    </location>
</feature>
<keyword evidence="2" id="KW-0597">Phosphoprotein</keyword>
<feature type="region of interest" description="Disordered" evidence="7">
    <location>
        <begin position="256"/>
        <end position="294"/>
    </location>
</feature>
<dbReference type="InterPro" id="IPR011989">
    <property type="entry name" value="ARM-like"/>
</dbReference>
<reference evidence="9" key="1">
    <citation type="submission" date="2021-01" db="EMBL/GenBank/DDBJ databases">
        <authorList>
            <person name="Kaushik A."/>
        </authorList>
    </citation>
    <scope>NUCLEOTIDE SEQUENCE</scope>
    <source>
        <strain evidence="9">AG4-RS23</strain>
    </source>
</reference>
<keyword evidence="3" id="KW-0677">Repeat</keyword>
<accession>A0A8H2Y157</accession>
<feature type="coiled-coil region" evidence="6">
    <location>
        <begin position="712"/>
        <end position="746"/>
    </location>
</feature>
<feature type="compositionally biased region" description="Acidic residues" evidence="7">
    <location>
        <begin position="432"/>
        <end position="448"/>
    </location>
</feature>
<dbReference type="SMART" id="SM01156">
    <property type="entry name" value="DUF1716"/>
    <property type="match status" value="1"/>
</dbReference>
<dbReference type="AlphaFoldDB" id="A0A8H2Y157"/>
<evidence type="ECO:0000256" key="6">
    <source>
        <dbReference type="SAM" id="Coils"/>
    </source>
</evidence>